<protein>
    <recommendedName>
        <fullName evidence="2">BspA family leucine-rich repeat surface protein</fullName>
    </recommendedName>
</protein>
<evidence type="ECO:0008006" key="2">
    <source>
        <dbReference type="Google" id="ProtNLM"/>
    </source>
</evidence>
<dbReference type="EMBL" id="UINC01086209">
    <property type="protein sequence ID" value="SVC34461.1"/>
    <property type="molecule type" value="Genomic_DNA"/>
</dbReference>
<dbReference type="AlphaFoldDB" id="A0A382LHV9"/>
<dbReference type="Pfam" id="PF03382">
    <property type="entry name" value="DUF285"/>
    <property type="match status" value="2"/>
</dbReference>
<reference evidence="1" key="1">
    <citation type="submission" date="2018-05" db="EMBL/GenBank/DDBJ databases">
        <authorList>
            <person name="Lanie J.A."/>
            <person name="Ng W.-L."/>
            <person name="Kazmierczak K.M."/>
            <person name="Andrzejewski T.M."/>
            <person name="Davidsen T.M."/>
            <person name="Wayne K.J."/>
            <person name="Tettelin H."/>
            <person name="Glass J.I."/>
            <person name="Rusch D."/>
            <person name="Podicherti R."/>
            <person name="Tsui H.-C.T."/>
            <person name="Winkler M.E."/>
        </authorList>
    </citation>
    <scope>NUCLEOTIDE SEQUENCE</scope>
</reference>
<evidence type="ECO:0000313" key="1">
    <source>
        <dbReference type="EMBL" id="SVC34461.1"/>
    </source>
</evidence>
<accession>A0A382LHV9</accession>
<proteinExistence type="predicted"/>
<dbReference type="NCBIfam" id="TIGR02167">
    <property type="entry name" value="Liste_lipo_26"/>
    <property type="match status" value="5"/>
</dbReference>
<sequence length="402" mass="45007">KNMADMFSGATAFNQDINGWDVSNVESMSYMFSGATSFNQPIGNWNVSKVKNMSDMFSGGWPNPYGLRGRLDDSHATSFNQDISNWDVSKVENMSHMFSDATSFNQPIGNWNVSHVENMSWMFKGAKSFNQDLNGWGKLVGVEGMFYGATSFNSPIGKCKLYFMSMENMFREATAFNQDISSWDVSNVTQMKGLFQDAASFNQDLRNWKLNEKLPKSRTMFTGAKAFNIKEYSPFLNIKAKKRKVDTSTANLSPEDKKTYLKIKKLIVSRDTDQIDLGVELAVSLNNSSIFSSLLVGCELTQTESRYDEIETKLVTNKLFTGSGPAQPFLNYALMSMIANVPDNDEIEIDESIKIKNITELNLNTISFSSGWRNSCKRPDISNFIYLKKLTGSGGGTISSIT</sequence>
<dbReference type="InterPro" id="IPR011889">
    <property type="entry name" value="Liste_lipo_26"/>
</dbReference>
<gene>
    <name evidence="1" type="ORF">METZ01_LOCUS287315</name>
</gene>
<dbReference type="InterPro" id="IPR005046">
    <property type="entry name" value="DUF285"/>
</dbReference>
<feature type="non-terminal residue" evidence="1">
    <location>
        <position position="1"/>
    </location>
</feature>
<organism evidence="1">
    <name type="scientific">marine metagenome</name>
    <dbReference type="NCBI Taxonomy" id="408172"/>
    <lineage>
        <taxon>unclassified sequences</taxon>
        <taxon>metagenomes</taxon>
        <taxon>ecological metagenomes</taxon>
    </lineage>
</organism>
<feature type="non-terminal residue" evidence="1">
    <location>
        <position position="402"/>
    </location>
</feature>
<name>A0A382LHV9_9ZZZZ</name>